<accession>A0A941ISP8</accession>
<dbReference type="EMBL" id="JAGSOG010000152">
    <property type="protein sequence ID" value="MBR7836637.1"/>
    <property type="molecule type" value="Genomic_DNA"/>
</dbReference>
<evidence type="ECO:0000313" key="3">
    <source>
        <dbReference type="Proteomes" id="UP000675781"/>
    </source>
</evidence>
<name>A0A941ISP8_9ACTN</name>
<dbReference type="RefSeq" id="WP_212531109.1">
    <property type="nucleotide sequence ID" value="NZ_JAGSOG010000152.1"/>
</dbReference>
<evidence type="ECO:0000313" key="2">
    <source>
        <dbReference type="EMBL" id="MBR7836637.1"/>
    </source>
</evidence>
<sequence length="286" mass="30992">MSRSAIASLIERRLLVNFRLDPEAAARILPAGTRPLLRRGHAVGGICLIRLAGMRRTGGTGTALPSLADLAGRFGLRSEIAVHRIATVWDGPDGQESGVYIPRRDTDSRLTTLTAGLFLPGEHHLARFEVQEWPDRVRIGFRSADETTHARIEAQAADRLRGSALFADLDEAARFLREAPDGYAALPDAAWDGPDAGGQSGSGNPGGPEESGSERGEQPRREIRAFSVRPAALIEVSSSYFEDPERFPPGTAEPDSALLVRDLEALREARPARRAHRPARPAVHPI</sequence>
<feature type="compositionally biased region" description="Gly residues" evidence="1">
    <location>
        <begin position="195"/>
        <end position="206"/>
    </location>
</feature>
<reference evidence="2" key="1">
    <citation type="submission" date="2021-04" db="EMBL/GenBank/DDBJ databases">
        <title>Genome based classification of Actinospica acidithermotolerans sp. nov., an actinobacterium isolated from an Indonesian hot spring.</title>
        <authorList>
            <person name="Kusuma A.B."/>
            <person name="Putra K.E."/>
            <person name="Nafisah S."/>
            <person name="Loh J."/>
            <person name="Nouioui I."/>
            <person name="Goodfellow M."/>
        </authorList>
    </citation>
    <scope>NUCLEOTIDE SEQUENCE</scope>
    <source>
        <strain evidence="2">CSCA 57</strain>
    </source>
</reference>
<feature type="compositionally biased region" description="Basic and acidic residues" evidence="1">
    <location>
        <begin position="212"/>
        <end position="224"/>
    </location>
</feature>
<organism evidence="2 3">
    <name type="scientific">Actinospica durhamensis</name>
    <dbReference type="NCBI Taxonomy" id="1508375"/>
    <lineage>
        <taxon>Bacteria</taxon>
        <taxon>Bacillati</taxon>
        <taxon>Actinomycetota</taxon>
        <taxon>Actinomycetes</taxon>
        <taxon>Catenulisporales</taxon>
        <taxon>Actinospicaceae</taxon>
        <taxon>Actinospica</taxon>
    </lineage>
</organism>
<proteinExistence type="predicted"/>
<evidence type="ECO:0000256" key="1">
    <source>
        <dbReference type="SAM" id="MobiDB-lite"/>
    </source>
</evidence>
<keyword evidence="3" id="KW-1185">Reference proteome</keyword>
<dbReference type="Proteomes" id="UP000675781">
    <property type="component" value="Unassembled WGS sequence"/>
</dbReference>
<feature type="region of interest" description="Disordered" evidence="1">
    <location>
        <begin position="186"/>
        <end position="226"/>
    </location>
</feature>
<protein>
    <submittedName>
        <fullName evidence="2">DUF2071 domain-containing protein</fullName>
    </submittedName>
</protein>
<gene>
    <name evidence="2" type="ORF">KDL01_25380</name>
</gene>
<dbReference type="AlphaFoldDB" id="A0A941ISP8"/>
<comment type="caution">
    <text evidence="2">The sequence shown here is derived from an EMBL/GenBank/DDBJ whole genome shotgun (WGS) entry which is preliminary data.</text>
</comment>